<keyword evidence="2" id="KW-1185">Reference proteome</keyword>
<reference evidence="1 2" key="1">
    <citation type="journal article" date="2016" name="Mol. Biol. Evol.">
        <title>Comparative Genomics of Early-Diverging Mushroom-Forming Fungi Provides Insights into the Origins of Lignocellulose Decay Capabilities.</title>
        <authorList>
            <person name="Nagy L.G."/>
            <person name="Riley R."/>
            <person name="Tritt A."/>
            <person name="Adam C."/>
            <person name="Daum C."/>
            <person name="Floudas D."/>
            <person name="Sun H."/>
            <person name="Yadav J.S."/>
            <person name="Pangilinan J."/>
            <person name="Larsson K.H."/>
            <person name="Matsuura K."/>
            <person name="Barry K."/>
            <person name="Labutti K."/>
            <person name="Kuo R."/>
            <person name="Ohm R.A."/>
            <person name="Bhattacharya S.S."/>
            <person name="Shirouzu T."/>
            <person name="Yoshinaga Y."/>
            <person name="Martin F.M."/>
            <person name="Grigoriev I.V."/>
            <person name="Hibbett D.S."/>
        </authorList>
    </citation>
    <scope>NUCLEOTIDE SEQUENCE [LARGE SCALE GENOMIC DNA]</scope>
    <source>
        <strain evidence="1 2">CBS 109695</strain>
    </source>
</reference>
<evidence type="ECO:0000313" key="1">
    <source>
        <dbReference type="EMBL" id="KZP07056.1"/>
    </source>
</evidence>
<protein>
    <submittedName>
        <fullName evidence="1">Uncharacterized protein</fullName>
    </submittedName>
</protein>
<dbReference type="OrthoDB" id="3182376at2759"/>
<proteinExistence type="predicted"/>
<feature type="non-terminal residue" evidence="1">
    <location>
        <position position="164"/>
    </location>
</feature>
<name>A0A167XC61_9AGAM</name>
<dbReference type="EMBL" id="KV417763">
    <property type="protein sequence ID" value="KZP07056.1"/>
    <property type="molecule type" value="Genomic_DNA"/>
</dbReference>
<accession>A0A167XC61</accession>
<dbReference type="Proteomes" id="UP000076532">
    <property type="component" value="Unassembled WGS sequence"/>
</dbReference>
<organism evidence="1 2">
    <name type="scientific">Athelia psychrophila</name>
    <dbReference type="NCBI Taxonomy" id="1759441"/>
    <lineage>
        <taxon>Eukaryota</taxon>
        <taxon>Fungi</taxon>
        <taxon>Dikarya</taxon>
        <taxon>Basidiomycota</taxon>
        <taxon>Agaricomycotina</taxon>
        <taxon>Agaricomycetes</taxon>
        <taxon>Agaricomycetidae</taxon>
        <taxon>Atheliales</taxon>
        <taxon>Atheliaceae</taxon>
        <taxon>Athelia</taxon>
    </lineage>
</organism>
<gene>
    <name evidence="1" type="ORF">FIBSPDRAFT_683958</name>
</gene>
<feature type="non-terminal residue" evidence="1">
    <location>
        <position position="1"/>
    </location>
</feature>
<dbReference type="AlphaFoldDB" id="A0A167XC61"/>
<sequence length="164" mass="18463">ISWTKDLSRTERLIDWLEQNVVERQKLFSNSSQDTKAEKHKQSVANGAKSKYVLIATAVFSIDTKEEVCKDFEANSDKYTKAVENRLAVLKSKYHTFNTKLGQTGAGLRKEDVVVGSDISNKIGMLIKEFPFWSCLHGFWRTLPNINLHTVSSEPGQDLAGEAI</sequence>
<evidence type="ECO:0000313" key="2">
    <source>
        <dbReference type="Proteomes" id="UP000076532"/>
    </source>
</evidence>
<dbReference type="STRING" id="436010.A0A167XC61"/>